<protein>
    <recommendedName>
        <fullName evidence="4">DUF3306 domain-containing protein</fullName>
    </recommendedName>
</protein>
<feature type="compositionally biased region" description="Acidic residues" evidence="1">
    <location>
        <begin position="15"/>
        <end position="24"/>
    </location>
</feature>
<name>A0A1H0GLK6_9GAMM</name>
<organism evidence="2 3">
    <name type="scientific">Halomonas shengliensis</name>
    <dbReference type="NCBI Taxonomy" id="419597"/>
    <lineage>
        <taxon>Bacteria</taxon>
        <taxon>Pseudomonadati</taxon>
        <taxon>Pseudomonadota</taxon>
        <taxon>Gammaproteobacteria</taxon>
        <taxon>Oceanospirillales</taxon>
        <taxon>Halomonadaceae</taxon>
        <taxon>Halomonas</taxon>
    </lineage>
</organism>
<feature type="compositionally biased region" description="Basic and acidic residues" evidence="1">
    <location>
        <begin position="144"/>
        <end position="171"/>
    </location>
</feature>
<reference evidence="3" key="1">
    <citation type="submission" date="2016-10" db="EMBL/GenBank/DDBJ databases">
        <authorList>
            <person name="Varghese N."/>
            <person name="Submissions S."/>
        </authorList>
    </citation>
    <scope>NUCLEOTIDE SEQUENCE [LARGE SCALE GENOMIC DNA]</scope>
    <source>
        <strain evidence="3">CGMCC 1.6444</strain>
    </source>
</reference>
<sequence length="203" mass="22416">MSRFERWSRRKLGQEGDEPVEALQEELQQAREAERPAADASSTEAVDAEPAPGSLDATLPDPDSLPADADFSAYLVKGVSSQLRRRALRRLWSTGGYGLRDGLDDYDENYREALKPLARDLADQLRRWTRSEPDSDDAQVQTQDDQKPAAAERDQPAAHADDESRERETRDVASASATDEEEAQASCPLDQGSVGQEGKTVKD</sequence>
<proteinExistence type="predicted"/>
<dbReference type="STRING" id="419597.SAMN04487957_103253"/>
<evidence type="ECO:0000256" key="1">
    <source>
        <dbReference type="SAM" id="MobiDB-lite"/>
    </source>
</evidence>
<dbReference type="Pfam" id="PF11748">
    <property type="entry name" value="DUF3306"/>
    <property type="match status" value="1"/>
</dbReference>
<evidence type="ECO:0000313" key="2">
    <source>
        <dbReference type="EMBL" id="SDO07827.1"/>
    </source>
</evidence>
<feature type="region of interest" description="Disordered" evidence="1">
    <location>
        <begin position="1"/>
        <end position="68"/>
    </location>
</feature>
<gene>
    <name evidence="2" type="ORF">SAMN04487957_103253</name>
</gene>
<keyword evidence="3" id="KW-1185">Reference proteome</keyword>
<feature type="compositionally biased region" description="Basic and acidic residues" evidence="1">
    <location>
        <begin position="28"/>
        <end position="37"/>
    </location>
</feature>
<dbReference type="EMBL" id="FNIV01000003">
    <property type="protein sequence ID" value="SDO07827.1"/>
    <property type="molecule type" value="Genomic_DNA"/>
</dbReference>
<dbReference type="Proteomes" id="UP000199075">
    <property type="component" value="Unassembled WGS sequence"/>
</dbReference>
<dbReference type="AlphaFoldDB" id="A0A1H0GLK6"/>
<dbReference type="InterPro" id="IPR021735">
    <property type="entry name" value="DUF3306"/>
</dbReference>
<evidence type="ECO:0008006" key="4">
    <source>
        <dbReference type="Google" id="ProtNLM"/>
    </source>
</evidence>
<accession>A0A1H0GLK6</accession>
<dbReference type="RefSeq" id="WP_089677547.1">
    <property type="nucleotide sequence ID" value="NZ_FNIV01000003.1"/>
</dbReference>
<feature type="compositionally biased region" description="Low complexity" evidence="1">
    <location>
        <begin position="54"/>
        <end position="68"/>
    </location>
</feature>
<evidence type="ECO:0000313" key="3">
    <source>
        <dbReference type="Proteomes" id="UP000199075"/>
    </source>
</evidence>
<feature type="region of interest" description="Disordered" evidence="1">
    <location>
        <begin position="125"/>
        <end position="203"/>
    </location>
</feature>
<dbReference type="OrthoDB" id="5609487at2"/>